<name>A0A3C1KJ96_9GAMM</name>
<dbReference type="SUPFAM" id="SSF51735">
    <property type="entry name" value="NAD(P)-binding Rossmann-fold domains"/>
    <property type="match status" value="1"/>
</dbReference>
<evidence type="ECO:0000313" key="4">
    <source>
        <dbReference type="Proteomes" id="UP000259273"/>
    </source>
</evidence>
<dbReference type="PANTHER" id="PTHR21363">
    <property type="entry name" value="PREPHENATE DEHYDROGENASE"/>
    <property type="match status" value="1"/>
</dbReference>
<dbReference type="InterPro" id="IPR046826">
    <property type="entry name" value="PDH_N"/>
</dbReference>
<evidence type="ECO:0000256" key="1">
    <source>
        <dbReference type="ARBA" id="ARBA00023002"/>
    </source>
</evidence>
<dbReference type="GO" id="GO:0006571">
    <property type="term" value="P:tyrosine biosynthetic process"/>
    <property type="evidence" value="ECO:0007669"/>
    <property type="project" value="InterPro"/>
</dbReference>
<keyword evidence="1" id="KW-0560">Oxidoreductase</keyword>
<organism evidence="3 4">
    <name type="scientific">Haliea salexigens</name>
    <dbReference type="NCBI Taxonomy" id="287487"/>
    <lineage>
        <taxon>Bacteria</taxon>
        <taxon>Pseudomonadati</taxon>
        <taxon>Pseudomonadota</taxon>
        <taxon>Gammaproteobacteria</taxon>
        <taxon>Cellvibrionales</taxon>
        <taxon>Halieaceae</taxon>
        <taxon>Haliea</taxon>
    </lineage>
</organism>
<proteinExistence type="predicted"/>
<dbReference type="AlphaFoldDB" id="A0A3C1KJ96"/>
<dbReference type="GO" id="GO:0070403">
    <property type="term" value="F:NAD+ binding"/>
    <property type="evidence" value="ECO:0007669"/>
    <property type="project" value="InterPro"/>
</dbReference>
<evidence type="ECO:0000313" key="3">
    <source>
        <dbReference type="EMBL" id="HAN26316.1"/>
    </source>
</evidence>
<evidence type="ECO:0000259" key="2">
    <source>
        <dbReference type="PROSITE" id="PS51176"/>
    </source>
</evidence>
<dbReference type="GO" id="GO:0008977">
    <property type="term" value="F:prephenate dehydrogenase (NAD+) activity"/>
    <property type="evidence" value="ECO:0007669"/>
    <property type="project" value="InterPro"/>
</dbReference>
<dbReference type="InterPro" id="IPR003099">
    <property type="entry name" value="Prephen_DH"/>
</dbReference>
<dbReference type="InterPro" id="IPR036291">
    <property type="entry name" value="NAD(P)-bd_dom_sf"/>
</dbReference>
<dbReference type="Gene3D" id="3.40.50.720">
    <property type="entry name" value="NAD(P)-binding Rossmann-like Domain"/>
    <property type="match status" value="1"/>
</dbReference>
<gene>
    <name evidence="3" type="ORF">DCP75_00995</name>
</gene>
<reference evidence="3 4" key="1">
    <citation type="journal article" date="2018" name="Nat. Biotechnol.">
        <title>A standardized bacterial taxonomy based on genome phylogeny substantially revises the tree of life.</title>
        <authorList>
            <person name="Parks D.H."/>
            <person name="Chuvochina M."/>
            <person name="Waite D.W."/>
            <person name="Rinke C."/>
            <person name="Skarshewski A."/>
            <person name="Chaumeil P.A."/>
            <person name="Hugenholtz P."/>
        </authorList>
    </citation>
    <scope>NUCLEOTIDE SEQUENCE [LARGE SCALE GENOMIC DNA]</scope>
    <source>
        <strain evidence="3">UBA9158</strain>
    </source>
</reference>
<accession>A0A3C1KJ96</accession>
<dbReference type="PROSITE" id="PS51176">
    <property type="entry name" value="PDH_ADH"/>
    <property type="match status" value="1"/>
</dbReference>
<dbReference type="InterPro" id="IPR050812">
    <property type="entry name" value="Preph/Arog_dehydrog"/>
</dbReference>
<comment type="caution">
    <text evidence="3">The sequence shown here is derived from an EMBL/GenBank/DDBJ whole genome shotgun (WGS) entry which is preliminary data.</text>
</comment>
<sequence length="171" mass="17944">MVAQPTVVVLGLGLIGGSLAAALRASGFAASCIGWGHREASLRRGVELGVIDRYTLDLDEAVDAADVLVIATPTLIAEEMLERILPRLLQRAQPPVITDVASVKGSLQRVAERVWGAMPPRLVLGHPIAGSERSGVDAANAALFEKHRVILTPVAGNEPSAVELVSAMWAS</sequence>
<dbReference type="GO" id="GO:0004665">
    <property type="term" value="F:prephenate dehydrogenase (NADP+) activity"/>
    <property type="evidence" value="ECO:0007669"/>
    <property type="project" value="InterPro"/>
</dbReference>
<dbReference type="Pfam" id="PF02153">
    <property type="entry name" value="PDH_N"/>
    <property type="match status" value="1"/>
</dbReference>
<dbReference type="PANTHER" id="PTHR21363:SF0">
    <property type="entry name" value="PREPHENATE DEHYDROGENASE [NADP(+)]"/>
    <property type="match status" value="1"/>
</dbReference>
<dbReference type="STRING" id="1121937.GCA_000423125_01018"/>
<protein>
    <submittedName>
        <fullName evidence="3">Prephenate dehydrogenase/arogenate dehydrogenase family protein</fullName>
    </submittedName>
</protein>
<dbReference type="Proteomes" id="UP000259273">
    <property type="component" value="Unassembled WGS sequence"/>
</dbReference>
<feature type="domain" description="Prephenate/arogenate dehydrogenase" evidence="2">
    <location>
        <begin position="5"/>
        <end position="171"/>
    </location>
</feature>
<feature type="non-terminal residue" evidence="3">
    <location>
        <position position="171"/>
    </location>
</feature>
<dbReference type="EMBL" id="DMND01000019">
    <property type="protein sequence ID" value="HAN26316.1"/>
    <property type="molecule type" value="Genomic_DNA"/>
</dbReference>